<evidence type="ECO:0000256" key="14">
    <source>
        <dbReference type="ARBA" id="ARBA00048133"/>
    </source>
</evidence>
<comment type="similarity">
    <text evidence="2">Belongs to the NTE family.</text>
</comment>
<keyword evidence="12" id="KW-0472">Membrane</keyword>
<sequence>MLKNVRVLGHFQKSLFLELCQHMVFQQYQQGEYVFRPGQPDNSIYVVQDGKLELCLTGTDGKESVVKEVFPGDSVHSLLSILDVITGHQRPYKTVSARAAEVSAVIRLPVEDFPSIFEKYPESLVRVVQIIMVRLQRVTVLALHNYLGLTNELFSHEMQPARLPPVSPHPTRTSPIRHGKRFGSLTVPEEHREAALKGEGTDLKNQKNPRTDSPRTIKYICIQKGLRSDFDMAYERGRISVSAEEGSTPPTFTREQRERKVTVDEIPSGIYLYPEEEIGVDSIFTPVTSRSNAAVFEEALKDILKLMRIEDPSLLNGRVTLHHAKAGAILAKQGDQDVSLHFVLSGCLHAYQRMVSKQEAVCLFVTHAGEMVGQLAVLTGEPLIFTIKAVRDCTFLKISKSDFYEIMREQPNVVLSVAHTVAIRMSPFVRQMDFAIDWMAVEAGRALYRQDDQSDCTYIVLNGRLRSVIRKANGKKELVGEYGRGDLIGVVEALTKQPRATTVHAVRDTELVKMPEGTLSNIKRRYPQVVTRLIHLLGQKILGNLQQGRGPFSGADVSNPASNLSTVAVLPVCDEVPMNAFNMELSHALSAIGPTLLLTSDIIRERLGASALDSNSEYRLCGWLAQQEDINRIVLYQTDNTMTPWTQRCIRQADCILIVGLGDQEPTLGELEQMLENTAVRALKQLILLHREDGPGPSRTVEWLNMRSWCSGHLHLKCPRRVFSRRSPNKLRDVYEKVFEKTADRHSDFSRLARVLTGNSIALVLGGGGARGCSHVGVIKAMEEAGIPIDIVGGTSIGSFIGALYAEERSAVRTKQRSKEWSKGMNSVFKTVLDLTYPITSMFSGSAFNASIHKVFQDKQAEDLWLPYFNVTTDITASAMRVHQDGSLWRYVRASMTLSGYLPPLCDPKDGNLLMDGGYINNLPADIARNMGARTVIAIDVGSQDETDLCNYGDCLSGWWLLWKRINPWAEKVKVPDMAEIQSRLAYVSCVRQLEVVKKSAYCEYIRPPIDRFKTMDFGKFDEIYDVGYQHGKLLFTGWARGDIIDNMLKDHRSADYNDSKINDACTCPGADFTDLAEIVSRIEPVQTYVAAEGEEESDCLTEYEEDGMDTVREEEGEEEEDHSPGEWEQNGVFQTVRHHTNKKTFVVSIIKLKSHAVHKHLQYVKVPTICWLCFW</sequence>
<name>A0A3P8VZ82_CYNSE</name>
<evidence type="ECO:0000313" key="22">
    <source>
        <dbReference type="Proteomes" id="UP000265120"/>
    </source>
</evidence>
<keyword evidence="5" id="KW-0812">Transmembrane</keyword>
<comment type="catalytic activity">
    <reaction evidence="16">
        <text>1-hexadecanoyl-sn-glycero-3-phosphocholine + H2O = sn-glycerol 3-phosphocholine + hexadecanoate + H(+)</text>
        <dbReference type="Rhea" id="RHEA:40435"/>
        <dbReference type="ChEBI" id="CHEBI:7896"/>
        <dbReference type="ChEBI" id="CHEBI:15377"/>
        <dbReference type="ChEBI" id="CHEBI:15378"/>
        <dbReference type="ChEBI" id="CHEBI:16870"/>
        <dbReference type="ChEBI" id="CHEBI:72998"/>
    </reaction>
    <physiologicalReaction direction="left-to-right" evidence="16">
        <dbReference type="Rhea" id="RHEA:40436"/>
    </physiologicalReaction>
</comment>
<evidence type="ECO:0000256" key="6">
    <source>
        <dbReference type="ARBA" id="ARBA00022737"/>
    </source>
</evidence>
<dbReference type="InterPro" id="IPR018490">
    <property type="entry name" value="cNMP-bd_dom_sf"/>
</dbReference>
<accession>A0A3P8VZ82</accession>
<dbReference type="CDD" id="cd07225">
    <property type="entry name" value="Pat_PNPLA6_PNPLA7"/>
    <property type="match status" value="1"/>
</dbReference>
<feature type="active site" description="Nucleophile" evidence="17">
    <location>
        <position position="796"/>
    </location>
</feature>
<feature type="short sequence motif" description="GXGXXG" evidence="17">
    <location>
        <begin position="767"/>
        <end position="772"/>
    </location>
</feature>
<evidence type="ECO:0000256" key="18">
    <source>
        <dbReference type="SAM" id="MobiDB-lite"/>
    </source>
</evidence>
<comment type="catalytic activity">
    <reaction evidence="15">
        <text>a 1-acyl-sn-glycero-3-phosphocholine + H2O = sn-glycerol 3-phosphocholine + a fatty acid + H(+)</text>
        <dbReference type="Rhea" id="RHEA:15177"/>
        <dbReference type="ChEBI" id="CHEBI:15377"/>
        <dbReference type="ChEBI" id="CHEBI:15378"/>
        <dbReference type="ChEBI" id="CHEBI:16870"/>
        <dbReference type="ChEBI" id="CHEBI:28868"/>
        <dbReference type="ChEBI" id="CHEBI:58168"/>
        <dbReference type="EC" id="3.1.1.5"/>
    </reaction>
    <physiologicalReaction direction="left-to-right" evidence="15">
        <dbReference type="Rhea" id="RHEA:15178"/>
    </physiologicalReaction>
</comment>
<evidence type="ECO:0000256" key="12">
    <source>
        <dbReference type="ARBA" id="ARBA00023136"/>
    </source>
</evidence>
<dbReference type="SUPFAM" id="SSF52151">
    <property type="entry name" value="FabD/lysophospholipase-like"/>
    <property type="match status" value="1"/>
</dbReference>
<dbReference type="Gene3D" id="3.40.1090.10">
    <property type="entry name" value="Cytosolic phospholipase A2 catalytic domain"/>
    <property type="match status" value="2"/>
</dbReference>
<feature type="domain" description="Cyclic nucleotide-binding" evidence="19">
    <location>
        <begin position="435"/>
        <end position="540"/>
    </location>
</feature>
<dbReference type="CDD" id="cd00038">
    <property type="entry name" value="CAP_ED"/>
    <property type="match status" value="3"/>
</dbReference>
<organism evidence="21 22">
    <name type="scientific">Cynoglossus semilaevis</name>
    <name type="common">Tongue sole</name>
    <dbReference type="NCBI Taxonomy" id="244447"/>
    <lineage>
        <taxon>Eukaryota</taxon>
        <taxon>Metazoa</taxon>
        <taxon>Chordata</taxon>
        <taxon>Craniata</taxon>
        <taxon>Vertebrata</taxon>
        <taxon>Euteleostomi</taxon>
        <taxon>Actinopterygii</taxon>
        <taxon>Neopterygii</taxon>
        <taxon>Teleostei</taxon>
        <taxon>Neoteleostei</taxon>
        <taxon>Acanthomorphata</taxon>
        <taxon>Carangaria</taxon>
        <taxon>Pleuronectiformes</taxon>
        <taxon>Pleuronectoidei</taxon>
        <taxon>Cynoglossidae</taxon>
        <taxon>Cynoglossinae</taxon>
        <taxon>Cynoglossus</taxon>
    </lineage>
</organism>
<dbReference type="PANTHER" id="PTHR14226:SF26">
    <property type="entry name" value="PATATIN-LIKE PHOSPHOLIPASE DOMAIN-CONTAINING PROTEIN 6"/>
    <property type="match status" value="1"/>
</dbReference>
<dbReference type="PANTHER" id="PTHR14226">
    <property type="entry name" value="NEUROPATHY TARGET ESTERASE/SWISS CHEESE D.MELANOGASTER"/>
    <property type="match status" value="1"/>
</dbReference>
<keyword evidence="8" id="KW-0256">Endoplasmic reticulum</keyword>
<reference evidence="21" key="3">
    <citation type="submission" date="2025-09" db="UniProtKB">
        <authorList>
            <consortium name="Ensembl"/>
        </authorList>
    </citation>
    <scope>IDENTIFICATION</scope>
</reference>
<evidence type="ECO:0000256" key="4">
    <source>
        <dbReference type="ARBA" id="ARBA00022553"/>
    </source>
</evidence>
<dbReference type="Proteomes" id="UP000265120">
    <property type="component" value="Chromosome 9"/>
</dbReference>
<feature type="short sequence motif" description="GXSXG" evidence="17">
    <location>
        <begin position="794"/>
        <end position="798"/>
    </location>
</feature>
<keyword evidence="7 17" id="KW-0378">Hydrolase</keyword>
<proteinExistence type="inferred from homology"/>
<reference evidence="21 22" key="1">
    <citation type="journal article" date="2014" name="Nat. Genet.">
        <title>Whole-genome sequence of a flatfish provides insights into ZW sex chromosome evolution and adaptation to a benthic lifestyle.</title>
        <authorList>
            <person name="Chen S."/>
            <person name="Zhang G."/>
            <person name="Shao C."/>
            <person name="Huang Q."/>
            <person name="Liu G."/>
            <person name="Zhang P."/>
            <person name="Song W."/>
            <person name="An N."/>
            <person name="Chalopin D."/>
            <person name="Volff J.N."/>
            <person name="Hong Y."/>
            <person name="Li Q."/>
            <person name="Sha Z."/>
            <person name="Zhou H."/>
            <person name="Xie M."/>
            <person name="Yu Q."/>
            <person name="Liu Y."/>
            <person name="Xiang H."/>
            <person name="Wang N."/>
            <person name="Wu K."/>
            <person name="Yang C."/>
            <person name="Zhou Q."/>
            <person name="Liao X."/>
            <person name="Yang L."/>
            <person name="Hu Q."/>
            <person name="Zhang J."/>
            <person name="Meng L."/>
            <person name="Jin L."/>
            <person name="Tian Y."/>
            <person name="Lian J."/>
            <person name="Yang J."/>
            <person name="Miao G."/>
            <person name="Liu S."/>
            <person name="Liang Z."/>
            <person name="Yan F."/>
            <person name="Li Y."/>
            <person name="Sun B."/>
            <person name="Zhang H."/>
            <person name="Zhang J."/>
            <person name="Zhu Y."/>
            <person name="Du M."/>
            <person name="Zhao Y."/>
            <person name="Schartl M."/>
            <person name="Tang Q."/>
            <person name="Wang J."/>
        </authorList>
    </citation>
    <scope>NUCLEOTIDE SEQUENCE</scope>
</reference>
<comment type="catalytic activity">
    <reaction evidence="14">
        <text>1-hexadecanoyl-sn-glycero-3-phosphate + H2O = sn-glycerol 3-phosphate + hexadecanoate + H(+)</text>
        <dbReference type="Rhea" id="RHEA:49092"/>
        <dbReference type="ChEBI" id="CHEBI:7896"/>
        <dbReference type="ChEBI" id="CHEBI:15377"/>
        <dbReference type="ChEBI" id="CHEBI:15378"/>
        <dbReference type="ChEBI" id="CHEBI:57518"/>
        <dbReference type="ChEBI" id="CHEBI:57597"/>
    </reaction>
    <physiologicalReaction direction="left-to-right" evidence="14">
        <dbReference type="Rhea" id="RHEA:49093"/>
    </physiologicalReaction>
</comment>
<dbReference type="AlphaFoldDB" id="A0A3P8VZ82"/>
<evidence type="ECO:0000256" key="2">
    <source>
        <dbReference type="ARBA" id="ARBA00006636"/>
    </source>
</evidence>
<keyword evidence="10" id="KW-1133">Transmembrane helix</keyword>
<dbReference type="InterPro" id="IPR016035">
    <property type="entry name" value="Acyl_Trfase/lysoPLipase"/>
</dbReference>
<dbReference type="GeneTree" id="ENSGT00940000159130"/>
<dbReference type="FunFam" id="2.60.120.10:FF:000010">
    <property type="entry name" value="neuropathy target esterase isoform X1"/>
    <property type="match status" value="1"/>
</dbReference>
<dbReference type="FunFam" id="2.60.120.10:FF:000022">
    <property type="entry name" value="Patatin like phospholipase domain containing 7"/>
    <property type="match status" value="1"/>
</dbReference>
<dbReference type="GO" id="GO:0005789">
    <property type="term" value="C:endoplasmic reticulum membrane"/>
    <property type="evidence" value="ECO:0007669"/>
    <property type="project" value="UniProtKB-SubCell"/>
</dbReference>
<evidence type="ECO:0000256" key="8">
    <source>
        <dbReference type="ARBA" id="ARBA00022824"/>
    </source>
</evidence>
<evidence type="ECO:0000313" key="21">
    <source>
        <dbReference type="Ensembl" id="ENSCSEP00000019614.1"/>
    </source>
</evidence>
<dbReference type="Pfam" id="PF01734">
    <property type="entry name" value="Patatin"/>
    <property type="match status" value="1"/>
</dbReference>
<evidence type="ECO:0000256" key="7">
    <source>
        <dbReference type="ARBA" id="ARBA00022801"/>
    </source>
</evidence>
<feature type="region of interest" description="Disordered" evidence="18">
    <location>
        <begin position="160"/>
        <end position="180"/>
    </location>
</feature>
<dbReference type="InterPro" id="IPR002641">
    <property type="entry name" value="PNPLA_dom"/>
</dbReference>
<dbReference type="InterPro" id="IPR001423">
    <property type="entry name" value="LysoPLipase_patatin_CS"/>
</dbReference>
<evidence type="ECO:0000256" key="11">
    <source>
        <dbReference type="ARBA" id="ARBA00023098"/>
    </source>
</evidence>
<dbReference type="OMA" id="GQQEDRH"/>
<evidence type="ECO:0000256" key="10">
    <source>
        <dbReference type="ARBA" id="ARBA00022989"/>
    </source>
</evidence>
<evidence type="ECO:0000256" key="1">
    <source>
        <dbReference type="ARBA" id="ARBA00004643"/>
    </source>
</evidence>
<dbReference type="SMART" id="SM00100">
    <property type="entry name" value="cNMP"/>
    <property type="match status" value="3"/>
</dbReference>
<feature type="domain" description="Cyclic nucleotide-binding" evidence="19">
    <location>
        <begin position="325"/>
        <end position="407"/>
    </location>
</feature>
<keyword evidence="9 17" id="KW-0442">Lipid degradation</keyword>
<dbReference type="Pfam" id="PF00027">
    <property type="entry name" value="cNMP_binding"/>
    <property type="match status" value="3"/>
</dbReference>
<feature type="active site" description="Proton acceptor" evidence="17">
    <location>
        <position position="916"/>
    </location>
</feature>
<dbReference type="InterPro" id="IPR056556">
    <property type="entry name" value="NTE1_P-loop_dom"/>
</dbReference>
<protein>
    <recommendedName>
        <fullName evidence="3">lysophospholipase</fullName>
        <ecNumber evidence="3">3.1.1.5</ecNumber>
    </recommendedName>
</protein>
<dbReference type="GO" id="GO:0004622">
    <property type="term" value="F:phosphatidylcholine lysophospholipase activity"/>
    <property type="evidence" value="ECO:0007669"/>
    <property type="project" value="UniProtKB-EC"/>
</dbReference>
<comment type="catalytic activity">
    <reaction evidence="13">
        <text>1-(9Z-octadecenoyl)-sn-glycero-3-phosphocholine + H2O = sn-glycerol 3-phosphocholine + (9Z)-octadecenoate + H(+)</text>
        <dbReference type="Rhea" id="RHEA:40807"/>
        <dbReference type="ChEBI" id="CHEBI:15377"/>
        <dbReference type="ChEBI" id="CHEBI:15378"/>
        <dbReference type="ChEBI" id="CHEBI:16870"/>
        <dbReference type="ChEBI" id="CHEBI:28610"/>
        <dbReference type="ChEBI" id="CHEBI:30823"/>
    </reaction>
    <physiologicalReaction direction="left-to-right" evidence="13">
        <dbReference type="Rhea" id="RHEA:40808"/>
    </physiologicalReaction>
</comment>
<evidence type="ECO:0000256" key="13">
    <source>
        <dbReference type="ARBA" id="ARBA00047314"/>
    </source>
</evidence>
<dbReference type="FunFam" id="2.60.120.10:FF:000012">
    <property type="entry name" value="neuropathy target esterase isoform X2"/>
    <property type="match status" value="1"/>
</dbReference>
<evidence type="ECO:0000256" key="9">
    <source>
        <dbReference type="ARBA" id="ARBA00022963"/>
    </source>
</evidence>
<dbReference type="FunFam" id="3.40.1090.10:FF:000001">
    <property type="entry name" value="neuropathy target esterase isoform X2"/>
    <property type="match status" value="1"/>
</dbReference>
<evidence type="ECO:0000259" key="19">
    <source>
        <dbReference type="PROSITE" id="PS50042"/>
    </source>
</evidence>
<evidence type="ECO:0000256" key="15">
    <source>
        <dbReference type="ARBA" id="ARBA00048454"/>
    </source>
</evidence>
<evidence type="ECO:0000256" key="17">
    <source>
        <dbReference type="PROSITE-ProRule" id="PRU01161"/>
    </source>
</evidence>
<dbReference type="EC" id="3.1.1.5" evidence="3"/>
<dbReference type="GO" id="GO:0046470">
    <property type="term" value="P:phosphatidylcholine metabolic process"/>
    <property type="evidence" value="ECO:0007669"/>
    <property type="project" value="InterPro"/>
</dbReference>
<evidence type="ECO:0000256" key="5">
    <source>
        <dbReference type="ARBA" id="ARBA00022692"/>
    </source>
</evidence>
<dbReference type="InterPro" id="IPR050301">
    <property type="entry name" value="NTE"/>
</dbReference>
<dbReference type="PROSITE" id="PS50042">
    <property type="entry name" value="CNMP_BINDING_3"/>
    <property type="match status" value="3"/>
</dbReference>
<comment type="subcellular location">
    <subcellularLocation>
        <location evidence="1">Endoplasmic reticulum membrane</location>
        <topology evidence="1">Single-pass type III membrane protein</topology>
    </subcellularLocation>
</comment>
<evidence type="ECO:0000256" key="16">
    <source>
        <dbReference type="ARBA" id="ARBA00048656"/>
    </source>
</evidence>
<dbReference type="PROSITE" id="PS01237">
    <property type="entry name" value="UPF0028"/>
    <property type="match status" value="1"/>
</dbReference>
<dbReference type="Ensembl" id="ENSCSET00000019853.1">
    <property type="protein sequence ID" value="ENSCSEP00000019614.1"/>
    <property type="gene ID" value="ENSCSEG00000012402.1"/>
</dbReference>
<reference evidence="21" key="2">
    <citation type="submission" date="2025-08" db="UniProtKB">
        <authorList>
            <consortium name="Ensembl"/>
        </authorList>
    </citation>
    <scope>IDENTIFICATION</scope>
</reference>
<evidence type="ECO:0000256" key="3">
    <source>
        <dbReference type="ARBA" id="ARBA00013274"/>
    </source>
</evidence>
<feature type="short sequence motif" description="DGA/G" evidence="17">
    <location>
        <begin position="916"/>
        <end position="918"/>
    </location>
</feature>
<keyword evidence="6" id="KW-0677">Repeat</keyword>
<keyword evidence="4" id="KW-0597">Phosphoprotein</keyword>
<keyword evidence="11 17" id="KW-0443">Lipid metabolism</keyword>
<evidence type="ECO:0000259" key="20">
    <source>
        <dbReference type="PROSITE" id="PS51635"/>
    </source>
</evidence>
<dbReference type="GO" id="GO:0016042">
    <property type="term" value="P:lipid catabolic process"/>
    <property type="evidence" value="ECO:0007669"/>
    <property type="project" value="UniProtKB-UniRule"/>
</dbReference>
<dbReference type="SUPFAM" id="SSF51206">
    <property type="entry name" value="cAMP-binding domain-like"/>
    <property type="match status" value="3"/>
</dbReference>
<dbReference type="PROSITE" id="PS51635">
    <property type="entry name" value="PNPLA"/>
    <property type="match status" value="1"/>
</dbReference>
<keyword evidence="22" id="KW-1185">Reference proteome</keyword>
<feature type="domain" description="Cyclic nucleotide-binding" evidence="19">
    <location>
        <begin position="7"/>
        <end position="134"/>
    </location>
</feature>
<dbReference type="InterPro" id="IPR000595">
    <property type="entry name" value="cNMP-bd_dom"/>
</dbReference>
<dbReference type="InterPro" id="IPR014710">
    <property type="entry name" value="RmlC-like_jellyroll"/>
</dbReference>
<dbReference type="Pfam" id="PF24179">
    <property type="entry name" value="NTE_Ploop"/>
    <property type="match status" value="1"/>
</dbReference>
<feature type="domain" description="PNPLA" evidence="20">
    <location>
        <begin position="763"/>
        <end position="929"/>
    </location>
</feature>
<dbReference type="Gene3D" id="2.60.120.10">
    <property type="entry name" value="Jelly Rolls"/>
    <property type="match status" value="3"/>
</dbReference>